<reference evidence="7 8" key="1">
    <citation type="submission" date="2014-11" db="EMBL/GenBank/DDBJ databases">
        <authorList>
            <person name="Zhu J."/>
            <person name="Qi W."/>
            <person name="Song R."/>
        </authorList>
    </citation>
    <scope>NUCLEOTIDE SEQUENCE [LARGE SCALE GENOMIC DNA]</scope>
</reference>
<dbReference type="PROSITE" id="PS00518">
    <property type="entry name" value="ZF_RING_1"/>
    <property type="match status" value="1"/>
</dbReference>
<organism evidence="7 8">
    <name type="scientific">Vitrella brassicaformis (strain CCMP3155)</name>
    <dbReference type="NCBI Taxonomy" id="1169540"/>
    <lineage>
        <taxon>Eukaryota</taxon>
        <taxon>Sar</taxon>
        <taxon>Alveolata</taxon>
        <taxon>Colpodellida</taxon>
        <taxon>Vitrellaceae</taxon>
        <taxon>Vitrella</taxon>
    </lineage>
</organism>
<dbReference type="PANTHER" id="PTHR47776:SF2">
    <property type="entry name" value="RING-TYPE E3 UBIQUITIN TRANSFERASE BRCA1"/>
    <property type="match status" value="1"/>
</dbReference>
<evidence type="ECO:0000313" key="8">
    <source>
        <dbReference type="Proteomes" id="UP000041254"/>
    </source>
</evidence>
<dbReference type="VEuPathDB" id="CryptoDB:Vbra_1030"/>
<feature type="compositionally biased region" description="Basic residues" evidence="5">
    <location>
        <begin position="35"/>
        <end position="45"/>
    </location>
</feature>
<sequence>MRRRSRSRGRRDASFPPRHDTGDSDALEVADVRGRQLRALKHRKKPSGDAEGADGEKQAKGGEREGSIKGGKGDSVGDDGQGGGEGELCSVCQQTLSVCDVGSLACAHSFCYRCILSWARRGTTQCPVCRATFDKIIRHTRNMHKMQLRPRQAPAPASASAAASTSASASAASASVAASAAASGGGGQQQQQSSEWVEQVVCVAQRLPAPPPLPNPMLMGFIEALNQQALNQH</sequence>
<dbReference type="PANTHER" id="PTHR47776">
    <property type="entry name" value="F5A8.9 PROTEIN"/>
    <property type="match status" value="1"/>
</dbReference>
<evidence type="ECO:0000256" key="2">
    <source>
        <dbReference type="ARBA" id="ARBA00022771"/>
    </source>
</evidence>
<dbReference type="Gene3D" id="3.30.40.10">
    <property type="entry name" value="Zinc/RING finger domain, C3HC4 (zinc finger)"/>
    <property type="match status" value="1"/>
</dbReference>
<evidence type="ECO:0000256" key="1">
    <source>
        <dbReference type="ARBA" id="ARBA00022723"/>
    </source>
</evidence>
<dbReference type="OrthoDB" id="5588846at2759"/>
<gene>
    <name evidence="7" type="ORF">Vbra_1030</name>
</gene>
<accession>A0A0G4GPQ0</accession>
<protein>
    <recommendedName>
        <fullName evidence="6">RING-type domain-containing protein</fullName>
    </recommendedName>
</protein>
<feature type="region of interest" description="Disordered" evidence="5">
    <location>
        <begin position="1"/>
        <end position="80"/>
    </location>
</feature>
<dbReference type="InterPro" id="IPR001841">
    <property type="entry name" value="Znf_RING"/>
</dbReference>
<evidence type="ECO:0000313" key="7">
    <source>
        <dbReference type="EMBL" id="CEM32341.1"/>
    </source>
</evidence>
<dbReference type="InParanoid" id="A0A0G4GPQ0"/>
<dbReference type="SMART" id="SM00184">
    <property type="entry name" value="RING"/>
    <property type="match status" value="1"/>
</dbReference>
<feature type="compositionally biased region" description="Basic and acidic residues" evidence="5">
    <location>
        <begin position="54"/>
        <end position="67"/>
    </location>
</feature>
<dbReference type="InterPro" id="IPR017907">
    <property type="entry name" value="Znf_RING_CS"/>
</dbReference>
<dbReference type="Pfam" id="PF00097">
    <property type="entry name" value="zf-C3HC4"/>
    <property type="match status" value="1"/>
</dbReference>
<dbReference type="SUPFAM" id="SSF57850">
    <property type="entry name" value="RING/U-box"/>
    <property type="match status" value="1"/>
</dbReference>
<dbReference type="InterPro" id="IPR018957">
    <property type="entry name" value="Znf_C3HC4_RING-type"/>
</dbReference>
<dbReference type="Proteomes" id="UP000041254">
    <property type="component" value="Unassembled WGS sequence"/>
</dbReference>
<dbReference type="InterPro" id="IPR013083">
    <property type="entry name" value="Znf_RING/FYVE/PHD"/>
</dbReference>
<keyword evidence="3" id="KW-0862">Zinc</keyword>
<dbReference type="PROSITE" id="PS50089">
    <property type="entry name" value="ZF_RING_2"/>
    <property type="match status" value="1"/>
</dbReference>
<dbReference type="EMBL" id="CDMY01000748">
    <property type="protein sequence ID" value="CEM32341.1"/>
    <property type="molecule type" value="Genomic_DNA"/>
</dbReference>
<evidence type="ECO:0000259" key="6">
    <source>
        <dbReference type="PROSITE" id="PS50089"/>
    </source>
</evidence>
<evidence type="ECO:0000256" key="5">
    <source>
        <dbReference type="SAM" id="MobiDB-lite"/>
    </source>
</evidence>
<keyword evidence="2 4" id="KW-0863">Zinc-finger</keyword>
<evidence type="ECO:0000256" key="3">
    <source>
        <dbReference type="ARBA" id="ARBA00022833"/>
    </source>
</evidence>
<evidence type="ECO:0000256" key="4">
    <source>
        <dbReference type="PROSITE-ProRule" id="PRU00175"/>
    </source>
</evidence>
<name>A0A0G4GPQ0_VITBC</name>
<dbReference type="AlphaFoldDB" id="A0A0G4GPQ0"/>
<feature type="compositionally biased region" description="Gly residues" evidence="5">
    <location>
        <begin position="68"/>
        <end position="80"/>
    </location>
</feature>
<keyword evidence="8" id="KW-1185">Reference proteome</keyword>
<proteinExistence type="predicted"/>
<keyword evidence="1" id="KW-0479">Metal-binding</keyword>
<feature type="domain" description="RING-type" evidence="6">
    <location>
        <begin position="89"/>
        <end position="130"/>
    </location>
</feature>
<dbReference type="GO" id="GO:0008270">
    <property type="term" value="F:zinc ion binding"/>
    <property type="evidence" value="ECO:0007669"/>
    <property type="project" value="UniProtKB-KW"/>
</dbReference>
<feature type="compositionally biased region" description="Basic and acidic residues" evidence="5">
    <location>
        <begin position="10"/>
        <end position="22"/>
    </location>
</feature>